<keyword evidence="1" id="KW-0732">Signal</keyword>
<dbReference type="EMBL" id="GGFK01015771">
    <property type="protein sequence ID" value="MBW49092.1"/>
    <property type="molecule type" value="Transcribed_RNA"/>
</dbReference>
<evidence type="ECO:0000313" key="2">
    <source>
        <dbReference type="EMBL" id="MBW49092.1"/>
    </source>
</evidence>
<sequence>MRVMCSVGQRSLLYSSLLLCAVYGAERYRDHVLGVLDWSHARRTENVAAERFGEIGCVVRCRSSAAYIV</sequence>
<accession>A0A2M4B7W4</accession>
<evidence type="ECO:0000256" key="1">
    <source>
        <dbReference type="SAM" id="SignalP"/>
    </source>
</evidence>
<name>A0A2M4B7W4_9DIPT</name>
<reference evidence="2" key="1">
    <citation type="submission" date="2018-01" db="EMBL/GenBank/DDBJ databases">
        <title>An insight into the sialome of Amazonian anophelines.</title>
        <authorList>
            <person name="Ribeiro J.M."/>
            <person name="Scarpassa V."/>
            <person name="Calvo E."/>
        </authorList>
    </citation>
    <scope>NUCLEOTIDE SEQUENCE</scope>
    <source>
        <tissue evidence="2">Salivary glands</tissue>
    </source>
</reference>
<proteinExistence type="predicted"/>
<protein>
    <submittedName>
        <fullName evidence="2">Putative secreted protein</fullName>
    </submittedName>
</protein>
<feature type="signal peptide" evidence="1">
    <location>
        <begin position="1"/>
        <end position="27"/>
    </location>
</feature>
<dbReference type="AlphaFoldDB" id="A0A2M4B7W4"/>
<feature type="chain" id="PRO_5014973354" evidence="1">
    <location>
        <begin position="28"/>
        <end position="69"/>
    </location>
</feature>
<organism evidence="2">
    <name type="scientific">Anopheles triannulatus</name>
    <dbReference type="NCBI Taxonomy" id="58253"/>
    <lineage>
        <taxon>Eukaryota</taxon>
        <taxon>Metazoa</taxon>
        <taxon>Ecdysozoa</taxon>
        <taxon>Arthropoda</taxon>
        <taxon>Hexapoda</taxon>
        <taxon>Insecta</taxon>
        <taxon>Pterygota</taxon>
        <taxon>Neoptera</taxon>
        <taxon>Endopterygota</taxon>
        <taxon>Diptera</taxon>
        <taxon>Nematocera</taxon>
        <taxon>Culicoidea</taxon>
        <taxon>Culicidae</taxon>
        <taxon>Anophelinae</taxon>
        <taxon>Anopheles</taxon>
    </lineage>
</organism>